<keyword evidence="3" id="KW-0677">Repeat</keyword>
<feature type="compositionally biased region" description="Polar residues" evidence="7">
    <location>
        <begin position="1"/>
        <end position="13"/>
    </location>
</feature>
<dbReference type="GO" id="GO:0006335">
    <property type="term" value="P:DNA replication-dependent chromatin assembly"/>
    <property type="evidence" value="ECO:0007669"/>
    <property type="project" value="TreeGrafter"/>
</dbReference>
<evidence type="ECO:0000256" key="4">
    <source>
        <dbReference type="ARBA" id="ARBA00022803"/>
    </source>
</evidence>
<feature type="compositionally biased region" description="Basic and acidic residues" evidence="7">
    <location>
        <begin position="133"/>
        <end position="156"/>
    </location>
</feature>
<dbReference type="EnsemblPlants" id="AUR62027242-RA">
    <property type="protein sequence ID" value="AUR62027242-RA:cds"/>
    <property type="gene ID" value="AUR62027242"/>
</dbReference>
<dbReference type="InterPro" id="IPR019734">
    <property type="entry name" value="TPR_rpt"/>
</dbReference>
<accession>A0A803MCP9</accession>
<name>A0A803MCP9_CHEQI</name>
<comment type="similarity">
    <text evidence="2">Belongs to the NASP family.</text>
</comment>
<keyword evidence="5" id="KW-0539">Nucleus</keyword>
<dbReference type="Pfam" id="PF10516">
    <property type="entry name" value="SHNi-TPR"/>
    <property type="match status" value="1"/>
</dbReference>
<reference evidence="9" key="1">
    <citation type="journal article" date="2017" name="Nature">
        <title>The genome of Chenopodium quinoa.</title>
        <authorList>
            <person name="Jarvis D.E."/>
            <person name="Ho Y.S."/>
            <person name="Lightfoot D.J."/>
            <person name="Schmoeckel S.M."/>
            <person name="Li B."/>
            <person name="Borm T.J.A."/>
            <person name="Ohyanagi H."/>
            <person name="Mineta K."/>
            <person name="Michell C.T."/>
            <person name="Saber N."/>
            <person name="Kharbatia N.M."/>
            <person name="Rupper R.R."/>
            <person name="Sharp A.R."/>
            <person name="Dally N."/>
            <person name="Boughton B.A."/>
            <person name="Woo Y.H."/>
            <person name="Gao G."/>
            <person name="Schijlen E.G.W.M."/>
            <person name="Guo X."/>
            <person name="Momin A.A."/>
            <person name="Negrao S."/>
            <person name="Al-Babili S."/>
            <person name="Gehring C."/>
            <person name="Roessner U."/>
            <person name="Jung C."/>
            <person name="Murphy K."/>
            <person name="Arold S.T."/>
            <person name="Gojobori T."/>
            <person name="van der Linden C.G."/>
            <person name="van Loo E.N."/>
            <person name="Jellen E.N."/>
            <person name="Maughan P.J."/>
            <person name="Tester M."/>
        </authorList>
    </citation>
    <scope>NUCLEOTIDE SEQUENCE [LARGE SCALE GENOMIC DNA]</scope>
    <source>
        <strain evidence="9">cv. PI 614886</strain>
    </source>
</reference>
<protein>
    <recommendedName>
        <fullName evidence="8">Tetratricopeptide SHNi-TPR domain-containing protein</fullName>
    </recommendedName>
</protein>
<keyword evidence="4 6" id="KW-0802">TPR repeat</keyword>
<dbReference type="SMART" id="SM00028">
    <property type="entry name" value="TPR"/>
    <property type="match status" value="3"/>
</dbReference>
<feature type="region of interest" description="Disordered" evidence="7">
    <location>
        <begin position="373"/>
        <end position="452"/>
    </location>
</feature>
<evidence type="ECO:0000256" key="6">
    <source>
        <dbReference type="PROSITE-ProRule" id="PRU00339"/>
    </source>
</evidence>
<dbReference type="GO" id="GO:0005654">
    <property type="term" value="C:nucleoplasm"/>
    <property type="evidence" value="ECO:0007669"/>
    <property type="project" value="TreeGrafter"/>
</dbReference>
<dbReference type="Gene3D" id="1.25.40.10">
    <property type="entry name" value="Tetratricopeptide repeat domain"/>
    <property type="match status" value="1"/>
</dbReference>
<dbReference type="GO" id="GO:0034080">
    <property type="term" value="P:CENP-A containing chromatin assembly"/>
    <property type="evidence" value="ECO:0007669"/>
    <property type="project" value="TreeGrafter"/>
</dbReference>
<dbReference type="PANTHER" id="PTHR15081">
    <property type="entry name" value="NUCLEAR AUTOANTIGENIC SPERM PROTEIN NASP -RELATED"/>
    <property type="match status" value="1"/>
</dbReference>
<evidence type="ECO:0000256" key="7">
    <source>
        <dbReference type="SAM" id="MobiDB-lite"/>
    </source>
</evidence>
<evidence type="ECO:0000256" key="5">
    <source>
        <dbReference type="ARBA" id="ARBA00023242"/>
    </source>
</evidence>
<feature type="region of interest" description="Disordered" evidence="7">
    <location>
        <begin position="1"/>
        <end position="51"/>
    </location>
</feature>
<dbReference type="PROSITE" id="PS50005">
    <property type="entry name" value="TPR"/>
    <property type="match status" value="1"/>
</dbReference>
<evidence type="ECO:0000313" key="10">
    <source>
        <dbReference type="Proteomes" id="UP000596660"/>
    </source>
</evidence>
<dbReference type="InterPro" id="IPR051730">
    <property type="entry name" value="NASP-like"/>
</dbReference>
<feature type="compositionally biased region" description="Low complexity" evidence="7">
    <location>
        <begin position="373"/>
        <end position="382"/>
    </location>
</feature>
<dbReference type="Proteomes" id="UP000596660">
    <property type="component" value="Unplaced"/>
</dbReference>
<feature type="compositionally biased region" description="Polar residues" evidence="7">
    <location>
        <begin position="21"/>
        <end position="38"/>
    </location>
</feature>
<feature type="compositionally biased region" description="Polar residues" evidence="7">
    <location>
        <begin position="387"/>
        <end position="406"/>
    </location>
</feature>
<feature type="repeat" description="TPR" evidence="6">
    <location>
        <begin position="66"/>
        <end position="99"/>
    </location>
</feature>
<reference evidence="9" key="2">
    <citation type="submission" date="2021-03" db="UniProtKB">
        <authorList>
            <consortium name="EnsemblPlants"/>
        </authorList>
    </citation>
    <scope>IDENTIFICATION</scope>
</reference>
<feature type="compositionally biased region" description="Basic and acidic residues" evidence="7">
    <location>
        <begin position="433"/>
        <end position="446"/>
    </location>
</feature>
<sequence>MADEASTLTSTSKMAEDEPAPNQSETTNEGTIQSNAQGEHSESSLINLESSEISAVNDHEKSLEFADELMEKGSLTFKEGDFPDAAELFSRALEIRVAHYGELAPECIKSYYKFGLALLYKAQEEADPLGSMPKKDAESQEGSKIESSKKPVERESSLASVSIPSKDEGDEDDESDTDEVNDAEEDESDLDLAWKMLDLARAISEKQSKETMDMVDILSALAEVSLESEDIETSLSDYQKALAILESLVEPDNRYIAELNFRICLCLEVGSRSQEAIPYCEKAISVCKSRMQRLLDELTRTPDAAEDAAADKQAKKAEIGTLKSLSSDLEKKASLPLSLFLLEDLQQLVSNPTSILSDILGLAAAKARANEQASASAPASSSRVGVATSNGDFDSPTVSSAHTNGAASGVTHLGVVGRGVKRVNMNSANVESDSSKRPAIDPKPDTGDSSAA</sequence>
<organism evidence="9 10">
    <name type="scientific">Chenopodium quinoa</name>
    <name type="common">Quinoa</name>
    <dbReference type="NCBI Taxonomy" id="63459"/>
    <lineage>
        <taxon>Eukaryota</taxon>
        <taxon>Viridiplantae</taxon>
        <taxon>Streptophyta</taxon>
        <taxon>Embryophyta</taxon>
        <taxon>Tracheophyta</taxon>
        <taxon>Spermatophyta</taxon>
        <taxon>Magnoliopsida</taxon>
        <taxon>eudicotyledons</taxon>
        <taxon>Gunneridae</taxon>
        <taxon>Pentapetalae</taxon>
        <taxon>Caryophyllales</taxon>
        <taxon>Chenopodiaceae</taxon>
        <taxon>Chenopodioideae</taxon>
        <taxon>Atripliceae</taxon>
        <taxon>Chenopodium</taxon>
    </lineage>
</organism>
<keyword evidence="10" id="KW-1185">Reference proteome</keyword>
<comment type="subcellular location">
    <subcellularLocation>
        <location evidence="1">Nucleus</location>
    </subcellularLocation>
</comment>
<feature type="compositionally biased region" description="Acidic residues" evidence="7">
    <location>
        <begin position="168"/>
        <end position="187"/>
    </location>
</feature>
<feature type="domain" description="Tetratricopeptide SHNi-TPR" evidence="8">
    <location>
        <begin position="216"/>
        <end position="252"/>
    </location>
</feature>
<evidence type="ECO:0000256" key="3">
    <source>
        <dbReference type="ARBA" id="ARBA00022737"/>
    </source>
</evidence>
<dbReference type="OMA" id="IAECHYK"/>
<dbReference type="InterPro" id="IPR019544">
    <property type="entry name" value="Tetratricopeptide_SHNi-TPR_dom"/>
</dbReference>
<dbReference type="PANTHER" id="PTHR15081:SF1">
    <property type="entry name" value="NUCLEAR AUTOANTIGENIC SPERM PROTEIN"/>
    <property type="match status" value="1"/>
</dbReference>
<evidence type="ECO:0000256" key="2">
    <source>
        <dbReference type="ARBA" id="ARBA00008402"/>
    </source>
</evidence>
<feature type="region of interest" description="Disordered" evidence="7">
    <location>
        <begin position="128"/>
        <end position="187"/>
    </location>
</feature>
<dbReference type="InterPro" id="IPR011990">
    <property type="entry name" value="TPR-like_helical_dom_sf"/>
</dbReference>
<dbReference type="Gramene" id="AUR62027242-RA">
    <property type="protein sequence ID" value="AUR62027242-RA:cds"/>
    <property type="gene ID" value="AUR62027242"/>
</dbReference>
<dbReference type="SUPFAM" id="SSF48452">
    <property type="entry name" value="TPR-like"/>
    <property type="match status" value="2"/>
</dbReference>
<dbReference type="GO" id="GO:0042393">
    <property type="term" value="F:histone binding"/>
    <property type="evidence" value="ECO:0007669"/>
    <property type="project" value="TreeGrafter"/>
</dbReference>
<dbReference type="AlphaFoldDB" id="A0A803MCP9"/>
<evidence type="ECO:0000313" key="9">
    <source>
        <dbReference type="EnsemblPlants" id="AUR62027242-RA:cds"/>
    </source>
</evidence>
<evidence type="ECO:0000259" key="8">
    <source>
        <dbReference type="Pfam" id="PF10516"/>
    </source>
</evidence>
<proteinExistence type="inferred from homology"/>
<evidence type="ECO:0000256" key="1">
    <source>
        <dbReference type="ARBA" id="ARBA00004123"/>
    </source>
</evidence>